<comment type="caution">
    <text evidence="1">The sequence shown here is derived from an EMBL/GenBank/DDBJ whole genome shotgun (WGS) entry which is preliminary data.</text>
</comment>
<dbReference type="AlphaFoldDB" id="J9FSN4"/>
<name>J9FSN4_9ZZZZ</name>
<sequence>MNLDKKEFGLFVVALRTYYSRENILPNNQAVELWYRQLQDIPYDLAEVVLQKWVATNKWSPSIAEIRESAAEVQTGKPMDWGEAFELVNRAIKRFGTYGEQEAMDSLPPLARGTV</sequence>
<feature type="non-terminal residue" evidence="1">
    <location>
        <position position="115"/>
    </location>
</feature>
<gene>
    <name evidence="1" type="ORF">EVA_19341</name>
</gene>
<dbReference type="EMBL" id="AMCI01007481">
    <property type="protein sequence ID" value="EJW92552.1"/>
    <property type="molecule type" value="Genomic_DNA"/>
</dbReference>
<proteinExistence type="predicted"/>
<accession>J9FSN4</accession>
<reference evidence="1" key="1">
    <citation type="journal article" date="2012" name="PLoS ONE">
        <title>Gene sets for utilization of primary and secondary nutrition supplies in the distal gut of endangered iberian lynx.</title>
        <authorList>
            <person name="Alcaide M."/>
            <person name="Messina E."/>
            <person name="Richter M."/>
            <person name="Bargiela R."/>
            <person name="Peplies J."/>
            <person name="Huws S.A."/>
            <person name="Newbold C.J."/>
            <person name="Golyshin P.N."/>
            <person name="Simon M.A."/>
            <person name="Lopez G."/>
            <person name="Yakimov M.M."/>
            <person name="Ferrer M."/>
        </authorList>
    </citation>
    <scope>NUCLEOTIDE SEQUENCE</scope>
</reference>
<evidence type="ECO:0000313" key="1">
    <source>
        <dbReference type="EMBL" id="EJW92552.1"/>
    </source>
</evidence>
<protein>
    <submittedName>
        <fullName evidence="1">Uncharacterized protein</fullName>
    </submittedName>
</protein>
<dbReference type="Gene3D" id="1.10.8.200">
    <property type="entry name" value="Replisome organizer (g39p helicase loader/inhibitor protein)"/>
    <property type="match status" value="1"/>
</dbReference>
<organism evidence="1">
    <name type="scientific">gut metagenome</name>
    <dbReference type="NCBI Taxonomy" id="749906"/>
    <lineage>
        <taxon>unclassified sequences</taxon>
        <taxon>metagenomes</taxon>
        <taxon>organismal metagenomes</taxon>
    </lineage>
</organism>